<reference evidence="2" key="1">
    <citation type="submission" date="2018-02" db="EMBL/GenBank/DDBJ databases">
        <authorList>
            <person name="Seth-Smith MB H."/>
            <person name="Seth-Smith H."/>
        </authorList>
    </citation>
    <scope>NUCLEOTIDE SEQUENCE [LARGE SCALE GENOMIC DNA]</scope>
</reference>
<dbReference type="Proteomes" id="UP000269998">
    <property type="component" value="Chromosome"/>
</dbReference>
<protein>
    <submittedName>
        <fullName evidence="1">Uncharacterized protein</fullName>
    </submittedName>
</protein>
<dbReference type="EMBL" id="LR130759">
    <property type="protein sequence ID" value="VDM88413.1"/>
    <property type="molecule type" value="Genomic_DNA"/>
</dbReference>
<name>A0A3S5CZQ1_9MYCO</name>
<dbReference type="KEGG" id="mbai:MB901379_01975"/>
<keyword evidence="2" id="KW-1185">Reference proteome</keyword>
<evidence type="ECO:0000313" key="1">
    <source>
        <dbReference type="EMBL" id="VDM88413.1"/>
    </source>
</evidence>
<proteinExistence type="predicted"/>
<dbReference type="Gene3D" id="3.40.50.150">
    <property type="entry name" value="Vaccinia Virus protein VP39"/>
    <property type="match status" value="1"/>
</dbReference>
<gene>
    <name evidence="1" type="ORF">MB901379_01975</name>
</gene>
<accession>A0A3S5CZQ1</accession>
<organism evidence="1 2">
    <name type="scientific">Mycobacterium basiliense</name>
    <dbReference type="NCBI Taxonomy" id="2094119"/>
    <lineage>
        <taxon>Bacteria</taxon>
        <taxon>Bacillati</taxon>
        <taxon>Actinomycetota</taxon>
        <taxon>Actinomycetes</taxon>
        <taxon>Mycobacteriales</taxon>
        <taxon>Mycobacteriaceae</taxon>
        <taxon>Mycobacterium</taxon>
    </lineage>
</organism>
<evidence type="ECO:0000313" key="2">
    <source>
        <dbReference type="Proteomes" id="UP000269998"/>
    </source>
</evidence>
<dbReference type="InterPro" id="IPR029063">
    <property type="entry name" value="SAM-dependent_MTases_sf"/>
</dbReference>
<dbReference type="AlphaFoldDB" id="A0A3S5CZQ1"/>
<sequence>MVEHGNTPGFAKLLDLEMLVFYDGGRERTLAAIEQLLAVTGFRSVGVVPTHSLMHVIEAERVSAVGLWLLRRGVLGVGVAA</sequence>